<dbReference type="EMBL" id="MH153810">
    <property type="protein sequence ID" value="AWN04272.1"/>
    <property type="molecule type" value="Genomic_DNA"/>
</dbReference>
<keyword evidence="2" id="KW-1185">Reference proteome</keyword>
<evidence type="ECO:0000313" key="1">
    <source>
        <dbReference type="EMBL" id="AWN04272.1"/>
    </source>
</evidence>
<name>A0A2U8UKW5_9CAUD</name>
<organism evidence="1 2">
    <name type="scientific">Gordonia phage Sour</name>
    <dbReference type="NCBI Taxonomy" id="2182349"/>
    <lineage>
        <taxon>Viruses</taxon>
        <taxon>Duplodnaviria</taxon>
        <taxon>Heunggongvirae</taxon>
        <taxon>Uroviricota</taxon>
        <taxon>Caudoviricetes</taxon>
        <taxon>Sourvirus</taxon>
        <taxon>Sourvirus sour</taxon>
    </lineage>
</organism>
<protein>
    <submittedName>
        <fullName evidence="1">HicA-like toxin</fullName>
    </submittedName>
</protein>
<dbReference type="GeneID" id="40102536"/>
<proteinExistence type="predicted"/>
<evidence type="ECO:0000313" key="2">
    <source>
        <dbReference type="Proteomes" id="UP000246591"/>
    </source>
</evidence>
<gene>
    <name evidence="1" type="primary">71</name>
    <name evidence="1" type="ORF">PBI_SOUR_71</name>
</gene>
<dbReference type="Proteomes" id="UP000246591">
    <property type="component" value="Segment"/>
</dbReference>
<reference evidence="2" key="1">
    <citation type="submission" date="2018-03" db="EMBL/GenBank/DDBJ databases">
        <authorList>
            <person name="Keele B.F."/>
        </authorList>
    </citation>
    <scope>NUCLEOTIDE SEQUENCE [LARGE SCALE GENOMIC DNA]</scope>
</reference>
<dbReference type="KEGG" id="vg:40102536"/>
<dbReference type="RefSeq" id="YP_009625642.1">
    <property type="nucleotide sequence ID" value="NC_042132.1"/>
</dbReference>
<sequence>MARGMSKDVAKLVAEVEAAGAEVRRAKGQHLKVYLDGHLIGTIPSTPSDWRSLKNARSQLRRNGLGI</sequence>
<accession>A0A2U8UKW5</accession>